<dbReference type="AlphaFoldDB" id="A0A2A9FCV6"/>
<reference evidence="3 4" key="1">
    <citation type="submission" date="2017-10" db="EMBL/GenBank/DDBJ databases">
        <title>Sequencing the genomes of 1000 actinobacteria strains.</title>
        <authorList>
            <person name="Klenk H.-P."/>
        </authorList>
    </citation>
    <scope>NUCLEOTIDE SEQUENCE [LARGE SCALE GENOMIC DNA]</scope>
    <source>
        <strain evidence="3 4">DSM 46092</strain>
    </source>
</reference>
<evidence type="ECO:0000313" key="3">
    <source>
        <dbReference type="EMBL" id="PFG49194.1"/>
    </source>
</evidence>
<dbReference type="SMART" id="SM00903">
    <property type="entry name" value="Flavin_Reduct"/>
    <property type="match status" value="1"/>
</dbReference>
<dbReference type="InterPro" id="IPR012349">
    <property type="entry name" value="Split_barrel_FMN-bd"/>
</dbReference>
<dbReference type="GO" id="GO:0010181">
    <property type="term" value="F:FMN binding"/>
    <property type="evidence" value="ECO:0007669"/>
    <property type="project" value="InterPro"/>
</dbReference>
<keyword evidence="4" id="KW-1185">Reference proteome</keyword>
<feature type="domain" description="Flavin reductase like" evidence="2">
    <location>
        <begin position="19"/>
        <end position="158"/>
    </location>
</feature>
<dbReference type="RefSeq" id="WP_245914968.1">
    <property type="nucleotide sequence ID" value="NZ_JBIAKZ010000001.1"/>
</dbReference>
<dbReference type="GO" id="GO:0042602">
    <property type="term" value="F:riboflavin reductase (NADPH) activity"/>
    <property type="evidence" value="ECO:0007669"/>
    <property type="project" value="TreeGrafter"/>
</dbReference>
<accession>A0A2A9FCV6</accession>
<comment type="caution">
    <text evidence="3">The sequence shown here is derived from an EMBL/GenBank/DDBJ whole genome shotgun (WGS) entry which is preliminary data.</text>
</comment>
<dbReference type="Proteomes" id="UP000243542">
    <property type="component" value="Unassembled WGS sequence"/>
</dbReference>
<proteinExistence type="predicted"/>
<protein>
    <submittedName>
        <fullName evidence="3">Flavin reductase (DIM6/NTAB) family NADH-FMN oxidoreductase RutF</fullName>
    </submittedName>
</protein>
<evidence type="ECO:0000259" key="2">
    <source>
        <dbReference type="SMART" id="SM00903"/>
    </source>
</evidence>
<dbReference type="Gene3D" id="2.30.110.10">
    <property type="entry name" value="Electron Transport, Fmn-binding Protein, Chain A"/>
    <property type="match status" value="1"/>
</dbReference>
<dbReference type="Pfam" id="PF01613">
    <property type="entry name" value="Flavin_Reduct"/>
    <property type="match status" value="1"/>
</dbReference>
<dbReference type="InterPro" id="IPR002563">
    <property type="entry name" value="Flavin_Rdtase-like_dom"/>
</dbReference>
<dbReference type="PANTHER" id="PTHR30466:SF1">
    <property type="entry name" value="FMN REDUCTASE (NADH) RUTF"/>
    <property type="match status" value="1"/>
</dbReference>
<name>A0A2A9FCV6_9PSEU</name>
<sequence length="199" mass="21605">MNAAAAKRPLDARSLRGCLGQFATGVAVVTYDTDDGPRGATINSFTSVSMDPPLVLVSFARHTTAARLLGDRPFVVNVLAANQLDVALQFAGRPQEGLEVPWSPTAEVPRLRGTVAWLQCTPWATQDGGDHLLFLGEVVHHDSCRGDPLLFHKGQFRMAGVAVYDLPRVVQLDGRPLAPWVGHAHRLHEITEPGYLDEP</sequence>
<keyword evidence="1" id="KW-0560">Oxidoreductase</keyword>
<evidence type="ECO:0000256" key="1">
    <source>
        <dbReference type="ARBA" id="ARBA00023002"/>
    </source>
</evidence>
<gene>
    <name evidence="3" type="ORF">ATK36_4333</name>
</gene>
<dbReference type="EMBL" id="PDJK01000002">
    <property type="protein sequence ID" value="PFG49194.1"/>
    <property type="molecule type" value="Genomic_DNA"/>
</dbReference>
<dbReference type="InterPro" id="IPR050268">
    <property type="entry name" value="NADH-dep_flavin_reductase"/>
</dbReference>
<evidence type="ECO:0000313" key="4">
    <source>
        <dbReference type="Proteomes" id="UP000243542"/>
    </source>
</evidence>
<organism evidence="3 4">
    <name type="scientific">Amycolatopsis sulphurea</name>
    <dbReference type="NCBI Taxonomy" id="76022"/>
    <lineage>
        <taxon>Bacteria</taxon>
        <taxon>Bacillati</taxon>
        <taxon>Actinomycetota</taxon>
        <taxon>Actinomycetes</taxon>
        <taxon>Pseudonocardiales</taxon>
        <taxon>Pseudonocardiaceae</taxon>
        <taxon>Amycolatopsis</taxon>
    </lineage>
</organism>
<dbReference type="SUPFAM" id="SSF50475">
    <property type="entry name" value="FMN-binding split barrel"/>
    <property type="match status" value="1"/>
</dbReference>
<dbReference type="PANTHER" id="PTHR30466">
    <property type="entry name" value="FLAVIN REDUCTASE"/>
    <property type="match status" value="1"/>
</dbReference>